<keyword evidence="3" id="KW-0238">DNA-binding</keyword>
<protein>
    <submittedName>
        <fullName evidence="5">LysR family transcriptional regulator</fullName>
    </submittedName>
</protein>
<dbReference type="PANTHER" id="PTHR30537:SF3">
    <property type="entry name" value="TRANSCRIPTIONAL REGULATORY PROTEIN"/>
    <property type="match status" value="1"/>
</dbReference>
<reference evidence="5 6" key="1">
    <citation type="journal article" date="2017" name="Appl. Environ. Microbiol.">
        <title>Parallel evolution of two clades of a major Atlantic endemic Vibrio parahaemolyticus pathogen lineage by independent acquisition of related pathogenicity islands.</title>
        <authorList>
            <person name="Xu F."/>
            <person name="Gonzalez-Escalona N."/>
            <person name="Drees K.P."/>
            <person name="Sebra R.P."/>
            <person name="Cooper V.S."/>
            <person name="Jones S.H."/>
            <person name="Whistler C.A."/>
        </authorList>
    </citation>
    <scope>NUCLEOTIDE SEQUENCE [LARGE SCALE GENOMIC DNA]</scope>
    <source>
        <strain evidence="5 6">MAVP-3</strain>
    </source>
</reference>
<dbReference type="GO" id="GO:0003700">
    <property type="term" value="F:DNA-binding transcription factor activity"/>
    <property type="evidence" value="ECO:0007669"/>
    <property type="project" value="InterPro"/>
</dbReference>
<dbReference type="OMA" id="ITMPNSI"/>
<evidence type="ECO:0000256" key="2">
    <source>
        <dbReference type="ARBA" id="ARBA00023015"/>
    </source>
</evidence>
<comment type="similarity">
    <text evidence="1">Belongs to the LysR transcriptional regulatory family.</text>
</comment>
<dbReference type="STRING" id="670.ACZ92_23345"/>
<sequence length="277" mass="30969">MEWLNSELINFAAICKHLSLTEAAKELGKSKAQVSRQLAMLETALGVTLVHRTTRKLVLTDHGKSISPLALETLSKLQELNYRARSLSDCISGKFKITMPNSIASSIFGSILRKLQERYPAVIFEISSSNKVENLLESNVDIAIRLNDVVDDNLIAHKVGNYNDVLISNDSNEISSTLLIYKNHSNKEEIRKSYCDVIEVDNTSILLNFVEQGVGLGVIPNYLLKGSSHQELLKVTHTYSTEKSMYVAYPYQNPLPRKLAEISSFIRLELTAILGEK</sequence>
<comment type="caution">
    <text evidence="5">The sequence shown here is derived from an EMBL/GenBank/DDBJ whole genome shotgun (WGS) entry which is preliminary data.</text>
</comment>
<evidence type="ECO:0000313" key="5">
    <source>
        <dbReference type="EMBL" id="OXE33679.1"/>
    </source>
</evidence>
<organism evidence="5 6">
    <name type="scientific">Vibrio parahaemolyticus</name>
    <dbReference type="NCBI Taxonomy" id="670"/>
    <lineage>
        <taxon>Bacteria</taxon>
        <taxon>Pseudomonadati</taxon>
        <taxon>Pseudomonadota</taxon>
        <taxon>Gammaproteobacteria</taxon>
        <taxon>Vibrionales</taxon>
        <taxon>Vibrionaceae</taxon>
        <taxon>Vibrio</taxon>
    </lineage>
</organism>
<accession>A0A0L8EIW4</accession>
<dbReference type="InterPro" id="IPR036390">
    <property type="entry name" value="WH_DNA-bd_sf"/>
</dbReference>
<dbReference type="RefSeq" id="WP_005479307.1">
    <property type="nucleotide sequence ID" value="NZ_CAMFGX010000001.1"/>
</dbReference>
<dbReference type="GO" id="GO:0006351">
    <property type="term" value="P:DNA-templated transcription"/>
    <property type="evidence" value="ECO:0007669"/>
    <property type="project" value="TreeGrafter"/>
</dbReference>
<dbReference type="AlphaFoldDB" id="A0A0L8EIW4"/>
<keyword evidence="4" id="KW-0804">Transcription</keyword>
<dbReference type="OrthoDB" id="5597593at2"/>
<dbReference type="InterPro" id="IPR000847">
    <property type="entry name" value="LysR_HTH_N"/>
</dbReference>
<dbReference type="EMBL" id="NIXT01000235">
    <property type="protein sequence ID" value="OXE33679.1"/>
    <property type="molecule type" value="Genomic_DNA"/>
</dbReference>
<evidence type="ECO:0000256" key="1">
    <source>
        <dbReference type="ARBA" id="ARBA00009437"/>
    </source>
</evidence>
<dbReference type="Proteomes" id="UP000214596">
    <property type="component" value="Unassembled WGS sequence"/>
</dbReference>
<keyword evidence="2" id="KW-0805">Transcription regulation</keyword>
<dbReference type="InterPro" id="IPR005119">
    <property type="entry name" value="LysR_subst-bd"/>
</dbReference>
<dbReference type="PANTHER" id="PTHR30537">
    <property type="entry name" value="HTH-TYPE TRANSCRIPTIONAL REGULATOR"/>
    <property type="match status" value="1"/>
</dbReference>
<evidence type="ECO:0000256" key="4">
    <source>
        <dbReference type="ARBA" id="ARBA00023163"/>
    </source>
</evidence>
<gene>
    <name evidence="5" type="ORF">CA163_06255</name>
</gene>
<dbReference type="Gene3D" id="1.10.10.10">
    <property type="entry name" value="Winged helix-like DNA-binding domain superfamily/Winged helix DNA-binding domain"/>
    <property type="match status" value="1"/>
</dbReference>
<dbReference type="InterPro" id="IPR058163">
    <property type="entry name" value="LysR-type_TF_proteobact-type"/>
</dbReference>
<evidence type="ECO:0000313" key="6">
    <source>
        <dbReference type="Proteomes" id="UP000214596"/>
    </source>
</evidence>
<dbReference type="SUPFAM" id="SSF53850">
    <property type="entry name" value="Periplasmic binding protein-like II"/>
    <property type="match status" value="1"/>
</dbReference>
<dbReference type="GeneID" id="1191602"/>
<proteinExistence type="inferred from homology"/>
<dbReference type="InterPro" id="IPR036388">
    <property type="entry name" value="WH-like_DNA-bd_sf"/>
</dbReference>
<dbReference type="Pfam" id="PF03466">
    <property type="entry name" value="LysR_substrate"/>
    <property type="match status" value="1"/>
</dbReference>
<dbReference type="GO" id="GO:0043565">
    <property type="term" value="F:sequence-specific DNA binding"/>
    <property type="evidence" value="ECO:0007669"/>
    <property type="project" value="TreeGrafter"/>
</dbReference>
<dbReference type="SUPFAM" id="SSF46785">
    <property type="entry name" value="Winged helix' DNA-binding domain"/>
    <property type="match status" value="1"/>
</dbReference>
<dbReference type="Gene3D" id="3.40.190.290">
    <property type="match status" value="2"/>
</dbReference>
<dbReference type="Pfam" id="PF00126">
    <property type="entry name" value="HTH_1"/>
    <property type="match status" value="1"/>
</dbReference>
<evidence type="ECO:0000256" key="3">
    <source>
        <dbReference type="ARBA" id="ARBA00023125"/>
    </source>
</evidence>
<dbReference type="PROSITE" id="PS50931">
    <property type="entry name" value="HTH_LYSR"/>
    <property type="match status" value="1"/>
</dbReference>
<name>A0A0L8EIW4_VIBPH</name>